<evidence type="ECO:0000313" key="3">
    <source>
        <dbReference type="Proteomes" id="UP000007843"/>
    </source>
</evidence>
<dbReference type="RefSeq" id="WP_014229910.1">
    <property type="nucleotide sequence ID" value="NC_016612.1"/>
</dbReference>
<name>A0A0H3HDP9_KLEM8</name>
<evidence type="ECO:0000313" key="2">
    <source>
        <dbReference type="EMBL" id="AEX06579.1"/>
    </source>
</evidence>
<evidence type="ECO:0000259" key="1">
    <source>
        <dbReference type="Pfam" id="PF20247"/>
    </source>
</evidence>
<gene>
    <name evidence="2" type="ordered locus">KOX_24320</name>
</gene>
<dbReference type="HOGENOM" id="CLU_051017_1_0_6"/>
<dbReference type="Pfam" id="PF20247">
    <property type="entry name" value="DUF6602"/>
    <property type="match status" value="1"/>
</dbReference>
<dbReference type="KEGG" id="kox:KOX_24320"/>
<dbReference type="InterPro" id="IPR046537">
    <property type="entry name" value="DUF6602"/>
</dbReference>
<dbReference type="Proteomes" id="UP000007843">
    <property type="component" value="Chromosome"/>
</dbReference>
<dbReference type="PATRIC" id="fig|1006551.4.peg.4882"/>
<proteinExistence type="predicted"/>
<reference evidence="2 3" key="1">
    <citation type="journal article" date="2012" name="J. Bacteriol.">
        <title>Complete genome sequence of Klebsiella oxytoca KCTC 1686, used in production of 2,3-butanediol.</title>
        <authorList>
            <person name="Shin S.H."/>
            <person name="Kim S."/>
            <person name="Kim J.Y."/>
            <person name="Lee S."/>
            <person name="Um Y."/>
            <person name="Oh M.K."/>
            <person name="Kim Y.R."/>
            <person name="Lee J."/>
            <person name="Yang K.S."/>
        </authorList>
    </citation>
    <scope>NUCLEOTIDE SEQUENCE [LARGE SCALE GENOMIC DNA]</scope>
    <source>
        <strain evidence="3">ATCC 8724 / DSM 4798 / JCM 20051 / NBRC 3318 / NRRL B-199 / KCTC 1686</strain>
    </source>
</reference>
<dbReference type="AlphaFoldDB" id="A0A0H3HDP9"/>
<accession>A0A0H3HDP9</accession>
<protein>
    <recommendedName>
        <fullName evidence="1">DUF6602 domain-containing protein</fullName>
    </recommendedName>
</protein>
<dbReference type="EMBL" id="CP003218">
    <property type="protein sequence ID" value="AEX06579.1"/>
    <property type="molecule type" value="Genomic_DNA"/>
</dbReference>
<organism evidence="2 3">
    <name type="scientific">Klebsiella michiganensis (strain ATCC 8724 / DSM 4798 / JCM 20051 / NBRC 3318 / NRRL B-199 / KCTC 1686 / BUCSAV 143 / CCM 1901)</name>
    <dbReference type="NCBI Taxonomy" id="1006551"/>
    <lineage>
        <taxon>Bacteria</taxon>
        <taxon>Pseudomonadati</taxon>
        <taxon>Pseudomonadota</taxon>
        <taxon>Gammaproteobacteria</taxon>
        <taxon>Enterobacterales</taxon>
        <taxon>Enterobacteriaceae</taxon>
        <taxon>Klebsiella/Raoultella group</taxon>
        <taxon>Klebsiella</taxon>
    </lineage>
</organism>
<feature type="domain" description="DUF6602" evidence="1">
    <location>
        <begin position="22"/>
        <end position="122"/>
    </location>
</feature>
<sequence>MEINNVSEMLRCFMIAERDILNNSDIIHAPTIGEMYEGLTKDILKKAIPSELNLSVVNGFIHDGHGGQSRQIDCMVVHGEGEVIRHTNKKRYHVKDVVAIFEVKKELLSEQLKDSIDLLTTIDDIYFSYRSKTLDAPAFSTFYAAKSFERITGKIAPRYDEKDSLSILDSAIYHSLVIDQLTPVRIAIGYNGYKSEYNFRQSFYNYYSSMGKFRTFKIPSLLISDGFSIVKQNGYPYYLFLKNRGWCIASSCKNNPLILILEVIFYKIKQMFDVQIELEEVVENENMTPLVLLDKKSEKWNFTFCEYNPNDLKDRDDFLIWAPLYLKEDELSIIKEIWDAGGLSEIDILAFTEEFPTFSDILVKLLEERFLIYSGDLVAVNSDIFTQQADEGYYLFPSKEKHEAWKKKYYST</sequence>